<reference evidence="8" key="1">
    <citation type="submission" date="2017-02" db="UniProtKB">
        <authorList>
            <consortium name="WormBaseParasite"/>
        </authorList>
    </citation>
    <scope>IDENTIFICATION</scope>
</reference>
<accession>A0A0R3SU25</accession>
<evidence type="ECO:0000256" key="4">
    <source>
        <dbReference type="ARBA" id="ARBA00022989"/>
    </source>
</evidence>
<evidence type="ECO:0000256" key="5">
    <source>
        <dbReference type="ARBA" id="ARBA00023136"/>
    </source>
</evidence>
<organism evidence="8">
    <name type="scientific">Hymenolepis diminuta</name>
    <name type="common">Rat tapeworm</name>
    <dbReference type="NCBI Taxonomy" id="6216"/>
    <lineage>
        <taxon>Eukaryota</taxon>
        <taxon>Metazoa</taxon>
        <taxon>Spiralia</taxon>
        <taxon>Lophotrochozoa</taxon>
        <taxon>Platyhelminthes</taxon>
        <taxon>Cestoda</taxon>
        <taxon>Eucestoda</taxon>
        <taxon>Cyclophyllidea</taxon>
        <taxon>Hymenolepididae</taxon>
        <taxon>Hymenolepis</taxon>
    </lineage>
</organism>
<proteinExistence type="inferred from homology"/>
<evidence type="ECO:0000256" key="3">
    <source>
        <dbReference type="ARBA" id="ARBA00022692"/>
    </source>
</evidence>
<dbReference type="InterPro" id="IPR000425">
    <property type="entry name" value="MIP"/>
</dbReference>
<keyword evidence="3 6" id="KW-0812">Transmembrane</keyword>
<sequence length="270" mass="30273">LPSIFRPPRQTALFWEGPNDHGPGHLSHYTLPTSNQFWSALPALFFSELIASALITLPYYFIDPRLKYNAITQALSVSGLVYAAVWLTYPISGSHLNPMITLAFCLTRRIPFMYLLIYWAGQFTGSALSMSIAHFVSPLVRMVDNMGMTLPQHGISDFDAMVIEGLFTFLLIIIVCSGTDELRDCLWTTGEGSTLAFAYAFAYMVNHMVLIYLTGPVLGSFLASIFYEVVLSDDACAIRIKAWLTSPEFHRTYIYSDNDNLIGNLNHRKS</sequence>
<evidence type="ECO:0000256" key="6">
    <source>
        <dbReference type="RuleBase" id="RU000477"/>
    </source>
</evidence>
<dbReference type="PANTHER" id="PTHR19139">
    <property type="entry name" value="AQUAPORIN TRANSPORTER"/>
    <property type="match status" value="1"/>
</dbReference>
<keyword evidence="4 7" id="KW-1133">Transmembrane helix</keyword>
<keyword evidence="5 7" id="KW-0472">Membrane</keyword>
<feature type="transmembrane region" description="Helical" evidence="7">
    <location>
        <begin position="37"/>
        <end position="62"/>
    </location>
</feature>
<dbReference type="SUPFAM" id="SSF81338">
    <property type="entry name" value="Aquaporin-like"/>
    <property type="match status" value="1"/>
</dbReference>
<dbReference type="WBParaSite" id="HDID_0000896701-mRNA-1">
    <property type="protein sequence ID" value="HDID_0000896701-mRNA-1"/>
    <property type="gene ID" value="HDID_0000896701"/>
</dbReference>
<dbReference type="GO" id="GO:0015250">
    <property type="term" value="F:water channel activity"/>
    <property type="evidence" value="ECO:0007669"/>
    <property type="project" value="TreeGrafter"/>
</dbReference>
<dbReference type="Pfam" id="PF00230">
    <property type="entry name" value="MIP"/>
    <property type="match status" value="1"/>
</dbReference>
<evidence type="ECO:0000313" key="8">
    <source>
        <dbReference type="WBParaSite" id="HDID_0000896701-mRNA-1"/>
    </source>
</evidence>
<feature type="transmembrane region" description="Helical" evidence="7">
    <location>
        <begin position="74"/>
        <end position="92"/>
    </location>
</feature>
<dbReference type="GO" id="GO:0005886">
    <property type="term" value="C:plasma membrane"/>
    <property type="evidence" value="ECO:0007669"/>
    <property type="project" value="TreeGrafter"/>
</dbReference>
<comment type="subcellular location">
    <subcellularLocation>
        <location evidence="1">Membrane</location>
        <topology evidence="1">Multi-pass membrane protein</topology>
    </subcellularLocation>
</comment>
<protein>
    <submittedName>
        <fullName evidence="8">Aquaporin-like protein</fullName>
    </submittedName>
</protein>
<evidence type="ECO:0000256" key="2">
    <source>
        <dbReference type="ARBA" id="ARBA00006175"/>
    </source>
</evidence>
<dbReference type="Gene3D" id="1.20.1080.10">
    <property type="entry name" value="Glycerol uptake facilitator protein"/>
    <property type="match status" value="1"/>
</dbReference>
<dbReference type="PANTHER" id="PTHR19139:SF199">
    <property type="entry name" value="MIP17260P"/>
    <property type="match status" value="1"/>
</dbReference>
<evidence type="ECO:0000256" key="7">
    <source>
        <dbReference type="SAM" id="Phobius"/>
    </source>
</evidence>
<keyword evidence="6" id="KW-0813">Transport</keyword>
<dbReference type="InterPro" id="IPR034294">
    <property type="entry name" value="Aquaporin_transptr"/>
</dbReference>
<comment type="similarity">
    <text evidence="2 6">Belongs to the MIP/aquaporin (TC 1.A.8) family.</text>
</comment>
<feature type="transmembrane region" description="Helical" evidence="7">
    <location>
        <begin position="112"/>
        <end position="137"/>
    </location>
</feature>
<evidence type="ECO:0000256" key="1">
    <source>
        <dbReference type="ARBA" id="ARBA00004141"/>
    </source>
</evidence>
<feature type="transmembrane region" description="Helical" evidence="7">
    <location>
        <begin position="158"/>
        <end position="175"/>
    </location>
</feature>
<dbReference type="STRING" id="6216.A0A0R3SU25"/>
<dbReference type="AlphaFoldDB" id="A0A0R3SU25"/>
<dbReference type="PRINTS" id="PR00783">
    <property type="entry name" value="MINTRINSICP"/>
</dbReference>
<name>A0A0R3SU25_HYMDI</name>
<dbReference type="InterPro" id="IPR023271">
    <property type="entry name" value="Aquaporin-like"/>
</dbReference>